<dbReference type="Proteomes" id="UP000831947">
    <property type="component" value="Chromosome"/>
</dbReference>
<organism evidence="2 3">
    <name type="scientific">Bombilactobacillus thymidiniphilus</name>
    <dbReference type="NCBI Taxonomy" id="2923363"/>
    <lineage>
        <taxon>Bacteria</taxon>
        <taxon>Bacillati</taxon>
        <taxon>Bacillota</taxon>
        <taxon>Bacilli</taxon>
        <taxon>Lactobacillales</taxon>
        <taxon>Lactobacillaceae</taxon>
        <taxon>Bombilactobacillus</taxon>
    </lineage>
</organism>
<reference evidence="2 3" key="1">
    <citation type="journal article" date="2022" name="Int. J. Syst. Evol. Microbiol.">
        <title>Apilactobacillus apisilvae sp. nov., Nicolia spurrieriana gen. nov. sp. nov., Bombilactobacillus folatiphilus sp. nov. and Bombilactobacillus thymidiniphilus sp. nov., four new lactic acid bacterial isolates from stingless bees Tetragonula carbonaria and Austroplebeia australis.</title>
        <authorList>
            <person name="Oliphant S.A."/>
            <person name="Watson-Haigh N.S."/>
            <person name="Sumby K.M."/>
            <person name="Gardner J."/>
            <person name="Groom S."/>
            <person name="Jiranek V."/>
        </authorList>
    </citation>
    <scope>NUCLEOTIDE SEQUENCE [LARGE SCALE GENOMIC DNA]</scope>
    <source>
        <strain evidence="2 3">SG4_A1</strain>
    </source>
</reference>
<evidence type="ECO:0008006" key="4">
    <source>
        <dbReference type="Google" id="ProtNLM"/>
    </source>
</evidence>
<evidence type="ECO:0000256" key="1">
    <source>
        <dbReference type="SAM" id="Phobius"/>
    </source>
</evidence>
<keyword evidence="1" id="KW-1133">Transmembrane helix</keyword>
<protein>
    <recommendedName>
        <fullName evidence="4">Competence protein ComGE</fullName>
    </recommendedName>
</protein>
<evidence type="ECO:0000313" key="3">
    <source>
        <dbReference type="Proteomes" id="UP000831947"/>
    </source>
</evidence>
<dbReference type="EMBL" id="CP093365">
    <property type="protein sequence ID" value="UQS83802.1"/>
    <property type="molecule type" value="Genomic_DNA"/>
</dbReference>
<sequence>MRKKHKAFLLSDSILGFFITLQALLIIPICIMPAQQKLKQVQQKTFFKVAIYQKLQHSTLNKLTLNNKLFVVEQKGDCIESWYHDKGMRYDQKKQTFGILTK</sequence>
<feature type="transmembrane region" description="Helical" evidence="1">
    <location>
        <begin position="7"/>
        <end position="34"/>
    </location>
</feature>
<keyword evidence="1" id="KW-0812">Transmembrane</keyword>
<keyword evidence="3" id="KW-1185">Reference proteome</keyword>
<keyword evidence="1" id="KW-0472">Membrane</keyword>
<evidence type="ECO:0000313" key="2">
    <source>
        <dbReference type="EMBL" id="UQS83802.1"/>
    </source>
</evidence>
<accession>A0ABY4PES6</accession>
<gene>
    <name evidence="2" type="ORF">MOO47_00950</name>
</gene>
<proteinExistence type="predicted"/>
<name>A0ABY4PES6_9LACO</name>
<dbReference type="RefSeq" id="WP_249512987.1">
    <property type="nucleotide sequence ID" value="NZ_CP093365.1"/>
</dbReference>